<feature type="region of interest" description="Disordered" evidence="1">
    <location>
        <begin position="325"/>
        <end position="359"/>
    </location>
</feature>
<dbReference type="AlphaFoldDB" id="A0A0D8YA88"/>
<accession>A0A0D8YA88</accession>
<reference evidence="2 3" key="1">
    <citation type="submission" date="2013-11" db="EMBL/GenBank/DDBJ databases">
        <title>Draft genome of the bovine lungworm Dictyocaulus viviparus.</title>
        <authorList>
            <person name="Mitreva M."/>
        </authorList>
    </citation>
    <scope>NUCLEOTIDE SEQUENCE [LARGE SCALE GENOMIC DNA]</scope>
    <source>
        <strain evidence="2 3">HannoverDv2000</strain>
    </source>
</reference>
<reference evidence="3" key="2">
    <citation type="journal article" date="2016" name="Sci. Rep.">
        <title>Dictyocaulus viviparus genome, variome and transcriptome elucidate lungworm biology and support future intervention.</title>
        <authorList>
            <person name="McNulty S.N."/>
            <person name="Strube C."/>
            <person name="Rosa B.A."/>
            <person name="Martin J.C."/>
            <person name="Tyagi R."/>
            <person name="Choi Y.J."/>
            <person name="Wang Q."/>
            <person name="Hallsworth Pepin K."/>
            <person name="Zhang X."/>
            <person name="Ozersky P."/>
            <person name="Wilson R.K."/>
            <person name="Sternberg P.W."/>
            <person name="Gasser R.B."/>
            <person name="Mitreva M."/>
        </authorList>
    </citation>
    <scope>NUCLEOTIDE SEQUENCE [LARGE SCALE GENOMIC DNA]</scope>
    <source>
        <strain evidence="3">HannoverDv2000</strain>
    </source>
</reference>
<protein>
    <recommendedName>
        <fullName evidence="4">Integrase zinc-binding domain-containing protein</fullName>
    </recommendedName>
</protein>
<name>A0A0D8YA88_DICVI</name>
<gene>
    <name evidence="2" type="ORF">DICVIV_00945</name>
</gene>
<dbReference type="OrthoDB" id="5861637at2759"/>
<feature type="compositionally biased region" description="Polar residues" evidence="1">
    <location>
        <begin position="343"/>
        <end position="359"/>
    </location>
</feature>
<dbReference type="Proteomes" id="UP000053766">
    <property type="component" value="Unassembled WGS sequence"/>
</dbReference>
<evidence type="ECO:0000313" key="3">
    <source>
        <dbReference type="Proteomes" id="UP000053766"/>
    </source>
</evidence>
<evidence type="ECO:0008006" key="4">
    <source>
        <dbReference type="Google" id="ProtNLM"/>
    </source>
</evidence>
<dbReference type="EMBL" id="KN716158">
    <property type="protein sequence ID" value="KJH52899.1"/>
    <property type="molecule type" value="Genomic_DNA"/>
</dbReference>
<keyword evidence="3" id="KW-1185">Reference proteome</keyword>
<proteinExistence type="predicted"/>
<evidence type="ECO:0000313" key="2">
    <source>
        <dbReference type="EMBL" id="KJH52899.1"/>
    </source>
</evidence>
<organism evidence="2 3">
    <name type="scientific">Dictyocaulus viviparus</name>
    <name type="common">Bovine lungworm</name>
    <dbReference type="NCBI Taxonomy" id="29172"/>
    <lineage>
        <taxon>Eukaryota</taxon>
        <taxon>Metazoa</taxon>
        <taxon>Ecdysozoa</taxon>
        <taxon>Nematoda</taxon>
        <taxon>Chromadorea</taxon>
        <taxon>Rhabditida</taxon>
        <taxon>Rhabditina</taxon>
        <taxon>Rhabditomorpha</taxon>
        <taxon>Strongyloidea</taxon>
        <taxon>Metastrongylidae</taxon>
        <taxon>Dictyocaulus</taxon>
    </lineage>
</organism>
<evidence type="ECO:0000256" key="1">
    <source>
        <dbReference type="SAM" id="MobiDB-lite"/>
    </source>
</evidence>
<feature type="compositionally biased region" description="Basic residues" evidence="1">
    <location>
        <begin position="328"/>
        <end position="342"/>
    </location>
</feature>
<dbReference type="STRING" id="29172.A0A0D8YA88"/>
<sequence>MNFSSILSIETRYSPIRGDDTTYDTITDFLRNKTYPIFISEAHDEATAKAAFEKKCEVFFLDKTGELLHGRAEEIHRHVLRRGELRSVVQFVHYSLGHCNAEVCKKIICPVLWSNESMDIRICDEVKLCGCRQNSSRRKMSCDLEMNNGFTLMLRSTSNNIDLAMFQWNGANGQIHRKLRDTKSDSVMLDDGRYRIVSNSEMQDILEKLHVTFAHCAAFSLRILFRSHFFYPGFSVAAEDLCSRCWFCKLQGRRRRRLPIKNYEYDVEVLGNITDSSRKFVIRPHASVLQAVNENATPEETESKKLRSADTHLIDITNKDVELPIPRVKARSRKGKKQRRSNTKASKQQSMHVQASGDSAGSCIHCSDLDSTTKRTDSTHVPITNRQEERYVSVISSNTVSHDMRANDGCQQHCARTNIGMHPSNKTTTESFNCQSPSEYQSVNDDSAQSYFKPMCSSSTSSMNYRLMCQEENSLVEDDKLFDDLKALEPLETQYLSHLMNHDIDSTCGLEFADTSSAKTEGDKDDSLDSFCDLSAELSSTIDVTTPLTSSRDISDILNPL</sequence>